<dbReference type="AlphaFoldDB" id="A0A6S7KS24"/>
<name>A0A6S7KS24_PARCT</name>
<evidence type="ECO:0000256" key="1">
    <source>
        <dbReference type="SAM" id="MobiDB-lite"/>
    </source>
</evidence>
<comment type="caution">
    <text evidence="2">The sequence shown here is derived from an EMBL/GenBank/DDBJ whole genome shotgun (WGS) entry which is preliminary data.</text>
</comment>
<accession>A0A6S7KS24</accession>
<gene>
    <name evidence="2" type="ORF">PACLA_8A082768</name>
</gene>
<keyword evidence="3" id="KW-1185">Reference proteome</keyword>
<evidence type="ECO:0000313" key="2">
    <source>
        <dbReference type="EMBL" id="CAB4030823.1"/>
    </source>
</evidence>
<proteinExistence type="predicted"/>
<dbReference type="Proteomes" id="UP001152795">
    <property type="component" value="Unassembled WGS sequence"/>
</dbReference>
<organism evidence="2 3">
    <name type="scientific">Paramuricea clavata</name>
    <name type="common">Red gorgonian</name>
    <name type="synonym">Violescent sea-whip</name>
    <dbReference type="NCBI Taxonomy" id="317549"/>
    <lineage>
        <taxon>Eukaryota</taxon>
        <taxon>Metazoa</taxon>
        <taxon>Cnidaria</taxon>
        <taxon>Anthozoa</taxon>
        <taxon>Octocorallia</taxon>
        <taxon>Malacalcyonacea</taxon>
        <taxon>Plexauridae</taxon>
        <taxon>Paramuricea</taxon>
    </lineage>
</organism>
<feature type="region of interest" description="Disordered" evidence="1">
    <location>
        <begin position="1"/>
        <end position="48"/>
    </location>
</feature>
<feature type="compositionally biased region" description="Polar residues" evidence="1">
    <location>
        <begin position="16"/>
        <end position="33"/>
    </location>
</feature>
<reference evidence="2" key="1">
    <citation type="submission" date="2020-04" db="EMBL/GenBank/DDBJ databases">
        <authorList>
            <person name="Alioto T."/>
            <person name="Alioto T."/>
            <person name="Gomez Garrido J."/>
        </authorList>
    </citation>
    <scope>NUCLEOTIDE SEQUENCE</scope>
    <source>
        <strain evidence="2">A484AB</strain>
    </source>
</reference>
<sequence>MNNINVNLKNLHVGQNEMSDSDTSTEACSTSKLPANENDEMEKNDDPLNEYRQTTNETCLQSLLPDYPVTVETSERGSLGNEIYNIAPGENRHPVSIMTDKKCEELAFPKLFPKGRFSYMEERKIKLTPVKYFNARLLHYSGRFATNSEYLFFAQFVFG</sequence>
<dbReference type="EMBL" id="CACRXK020017162">
    <property type="protein sequence ID" value="CAB4030823.1"/>
    <property type="molecule type" value="Genomic_DNA"/>
</dbReference>
<protein>
    <submittedName>
        <fullName evidence="2">Uncharacterized protein</fullName>
    </submittedName>
</protein>
<evidence type="ECO:0000313" key="3">
    <source>
        <dbReference type="Proteomes" id="UP001152795"/>
    </source>
</evidence>
<dbReference type="OrthoDB" id="416437at2759"/>